<keyword evidence="3" id="KW-1185">Reference proteome</keyword>
<evidence type="ECO:0000256" key="1">
    <source>
        <dbReference type="SAM" id="MobiDB-lite"/>
    </source>
</evidence>
<sequence>MRRPAAFLNPPRPAALALPAPRATRGATAAAPRRRERREGGTMLRGDKVVTSEESGMGVCPRPHDHGTITARKKCRSSRRVKLPDGRPSGLVGDGAPIPDRPVAGGMEGRLPRR</sequence>
<evidence type="ECO:0000313" key="3">
    <source>
        <dbReference type="Proteomes" id="UP001144451"/>
    </source>
</evidence>
<protein>
    <submittedName>
        <fullName evidence="2">Uncharacterized protein</fullName>
    </submittedName>
</protein>
<feature type="compositionally biased region" description="Basic and acidic residues" evidence="1">
    <location>
        <begin position="37"/>
        <end position="51"/>
    </location>
</feature>
<reference evidence="2" key="1">
    <citation type="submission" date="2022-12" db="EMBL/GenBank/DDBJ databases">
        <title>Reference genome sequencing for broad-spectrum identification of bacterial and archaeal isolates by mass spectrometry.</title>
        <authorList>
            <person name="Sekiguchi Y."/>
            <person name="Tourlousse D.M."/>
        </authorList>
    </citation>
    <scope>NUCLEOTIDE SEQUENCE</scope>
    <source>
        <strain evidence="2">5-2</strain>
    </source>
</reference>
<proteinExistence type="predicted"/>
<dbReference type="EMBL" id="BSDQ01000001">
    <property type="protein sequence ID" value="GLI30159.1"/>
    <property type="molecule type" value="Genomic_DNA"/>
</dbReference>
<accession>A0ABQ5RGC7</accession>
<feature type="compositionally biased region" description="Basic residues" evidence="1">
    <location>
        <begin position="71"/>
        <end position="81"/>
    </location>
</feature>
<dbReference type="Proteomes" id="UP001144451">
    <property type="component" value="Unassembled WGS sequence"/>
</dbReference>
<comment type="caution">
    <text evidence="2">The sequence shown here is derived from an EMBL/GenBank/DDBJ whole genome shotgun (WGS) entry which is preliminary data.</text>
</comment>
<gene>
    <name evidence="2" type="ORF">BCONGLO52_10000</name>
</gene>
<organism evidence="2 3">
    <name type="scientific">Brachybacterium conglomeratum</name>
    <dbReference type="NCBI Taxonomy" id="47846"/>
    <lineage>
        <taxon>Bacteria</taxon>
        <taxon>Bacillati</taxon>
        <taxon>Actinomycetota</taxon>
        <taxon>Actinomycetes</taxon>
        <taxon>Micrococcales</taxon>
        <taxon>Dermabacteraceae</taxon>
        <taxon>Brachybacterium</taxon>
    </lineage>
</organism>
<name>A0ABQ5RGC7_9MICO</name>
<evidence type="ECO:0000313" key="2">
    <source>
        <dbReference type="EMBL" id="GLI30159.1"/>
    </source>
</evidence>
<feature type="compositionally biased region" description="Low complexity" evidence="1">
    <location>
        <begin position="1"/>
        <end position="31"/>
    </location>
</feature>
<feature type="region of interest" description="Disordered" evidence="1">
    <location>
        <begin position="1"/>
        <end position="114"/>
    </location>
</feature>